<keyword evidence="1" id="KW-0812">Transmembrane</keyword>
<keyword evidence="1" id="KW-1133">Transmembrane helix</keyword>
<dbReference type="EMBL" id="BMSV01000010">
    <property type="protein sequence ID" value="GGQ23021.1"/>
    <property type="molecule type" value="Genomic_DNA"/>
</dbReference>
<evidence type="ECO:0000313" key="2">
    <source>
        <dbReference type="EMBL" id="GGQ23021.1"/>
    </source>
</evidence>
<reference evidence="2" key="1">
    <citation type="journal article" date="2014" name="Int. J. Syst. Evol. Microbiol.">
        <title>Complete genome sequence of Corynebacterium casei LMG S-19264T (=DSM 44701T), isolated from a smear-ripened cheese.</title>
        <authorList>
            <consortium name="US DOE Joint Genome Institute (JGI-PGF)"/>
            <person name="Walter F."/>
            <person name="Albersmeier A."/>
            <person name="Kalinowski J."/>
            <person name="Ruckert C."/>
        </authorList>
    </citation>
    <scope>NUCLEOTIDE SEQUENCE</scope>
    <source>
        <strain evidence="2">JCM 4335</strain>
    </source>
</reference>
<dbReference type="Proteomes" id="UP000654123">
    <property type="component" value="Unassembled WGS sequence"/>
</dbReference>
<protein>
    <submittedName>
        <fullName evidence="2">Uncharacterized protein</fullName>
    </submittedName>
</protein>
<organism evidence="2 3">
    <name type="scientific">Streptomyces roseolilacinus</name>
    <dbReference type="NCBI Taxonomy" id="66904"/>
    <lineage>
        <taxon>Bacteria</taxon>
        <taxon>Bacillati</taxon>
        <taxon>Actinomycetota</taxon>
        <taxon>Actinomycetes</taxon>
        <taxon>Kitasatosporales</taxon>
        <taxon>Streptomycetaceae</taxon>
        <taxon>Streptomyces</taxon>
    </lineage>
</organism>
<comment type="caution">
    <text evidence="2">The sequence shown here is derived from an EMBL/GenBank/DDBJ whole genome shotgun (WGS) entry which is preliminary data.</text>
</comment>
<keyword evidence="1" id="KW-0472">Membrane</keyword>
<feature type="transmembrane region" description="Helical" evidence="1">
    <location>
        <begin position="39"/>
        <end position="58"/>
    </location>
</feature>
<dbReference type="AlphaFoldDB" id="A0A918B3Z2"/>
<gene>
    <name evidence="2" type="ORF">GCM10010249_47140</name>
</gene>
<reference evidence="2" key="2">
    <citation type="submission" date="2020-09" db="EMBL/GenBank/DDBJ databases">
        <authorList>
            <person name="Sun Q."/>
            <person name="Ohkuma M."/>
        </authorList>
    </citation>
    <scope>NUCLEOTIDE SEQUENCE</scope>
    <source>
        <strain evidence="2">JCM 4335</strain>
    </source>
</reference>
<name>A0A918B3Z2_9ACTN</name>
<evidence type="ECO:0000313" key="3">
    <source>
        <dbReference type="Proteomes" id="UP000654123"/>
    </source>
</evidence>
<keyword evidence="3" id="KW-1185">Reference proteome</keyword>
<proteinExistence type="predicted"/>
<sequence>MGVAAVGDVLARLALVPVPGVLAVQVPVVGVVDVVAVDHGLVAAGGAVYVGVRLVFLMQDRHGGASVRRVADTPRLSLFA</sequence>
<evidence type="ECO:0000256" key="1">
    <source>
        <dbReference type="SAM" id="Phobius"/>
    </source>
</evidence>
<accession>A0A918B3Z2</accession>